<proteinExistence type="predicted"/>
<name>X1PB89_9ZZZZ</name>
<protein>
    <submittedName>
        <fullName evidence="1">Uncharacterized protein</fullName>
    </submittedName>
</protein>
<dbReference type="AlphaFoldDB" id="X1PB89"/>
<dbReference type="EMBL" id="BARV01033711">
    <property type="protein sequence ID" value="GAI53103.1"/>
    <property type="molecule type" value="Genomic_DNA"/>
</dbReference>
<evidence type="ECO:0000313" key="1">
    <source>
        <dbReference type="EMBL" id="GAI53103.1"/>
    </source>
</evidence>
<sequence>MADEVKLDIKITVPLSVEVAGDMSNKWADGLINNAERINNRRIEKVGDEGSFHSKITGPSSAQFAPIVDAAFVSESGKNQGNIIRSQYKNLGQSYNQWNDKLALSFATVDGVVAKRFVDQVNNSKDRWATAVAAKTLRATGDRIRGTLLGQVIYWMAGDYKANQMT</sequence>
<gene>
    <name evidence="1" type="ORF">S06H3_52936</name>
</gene>
<reference evidence="1" key="1">
    <citation type="journal article" date="2014" name="Front. Microbiol.">
        <title>High frequency of phylogenetically diverse reductive dehalogenase-homologous genes in deep subseafloor sedimentary metagenomes.</title>
        <authorList>
            <person name="Kawai M."/>
            <person name="Futagami T."/>
            <person name="Toyoda A."/>
            <person name="Takaki Y."/>
            <person name="Nishi S."/>
            <person name="Hori S."/>
            <person name="Arai W."/>
            <person name="Tsubouchi T."/>
            <person name="Morono Y."/>
            <person name="Uchiyama I."/>
            <person name="Ito T."/>
            <person name="Fujiyama A."/>
            <person name="Inagaki F."/>
            <person name="Takami H."/>
        </authorList>
    </citation>
    <scope>NUCLEOTIDE SEQUENCE</scope>
    <source>
        <strain evidence="1">Expedition CK06-06</strain>
    </source>
</reference>
<organism evidence="1">
    <name type="scientific">marine sediment metagenome</name>
    <dbReference type="NCBI Taxonomy" id="412755"/>
    <lineage>
        <taxon>unclassified sequences</taxon>
        <taxon>metagenomes</taxon>
        <taxon>ecological metagenomes</taxon>
    </lineage>
</organism>
<accession>X1PB89</accession>
<feature type="non-terminal residue" evidence="1">
    <location>
        <position position="166"/>
    </location>
</feature>
<comment type="caution">
    <text evidence="1">The sequence shown here is derived from an EMBL/GenBank/DDBJ whole genome shotgun (WGS) entry which is preliminary data.</text>
</comment>